<name>A0A822ZDF7_NELNU</name>
<accession>A0A822ZDF7</accession>
<gene>
    <name evidence="2" type="ORF">HUJ06_001382</name>
</gene>
<dbReference type="AlphaFoldDB" id="A0A822ZDF7"/>
<dbReference type="InterPro" id="IPR025558">
    <property type="entry name" value="DUF4283"/>
</dbReference>
<sequence>MAEEDLLEDLSRILLPRSNHAVEANLDDALPNEAWRRLLVFRVLSDRPVKPAGLMEMVSKAWQIKPSAISEFTSNTLRVNFPSSFERDQIVDRGPWLFENDLITMQKGEPNKSPIDYVLDRADFWVHLYGFLVEYL</sequence>
<dbReference type="EMBL" id="DUZY01000006">
    <property type="protein sequence ID" value="DAD43152.1"/>
    <property type="molecule type" value="Genomic_DNA"/>
</dbReference>
<protein>
    <recommendedName>
        <fullName evidence="1">DUF4283 domain-containing protein</fullName>
    </recommendedName>
</protein>
<dbReference type="Proteomes" id="UP000607653">
    <property type="component" value="Unassembled WGS sequence"/>
</dbReference>
<comment type="caution">
    <text evidence="2">The sequence shown here is derived from an EMBL/GenBank/DDBJ whole genome shotgun (WGS) entry which is preliminary data.</text>
</comment>
<dbReference type="Pfam" id="PF14111">
    <property type="entry name" value="DUF4283"/>
    <property type="match status" value="1"/>
</dbReference>
<feature type="domain" description="DUF4283" evidence="1">
    <location>
        <begin position="32"/>
        <end position="111"/>
    </location>
</feature>
<evidence type="ECO:0000313" key="3">
    <source>
        <dbReference type="Proteomes" id="UP000607653"/>
    </source>
</evidence>
<evidence type="ECO:0000259" key="1">
    <source>
        <dbReference type="Pfam" id="PF14111"/>
    </source>
</evidence>
<evidence type="ECO:0000313" key="2">
    <source>
        <dbReference type="EMBL" id="DAD43152.1"/>
    </source>
</evidence>
<keyword evidence="3" id="KW-1185">Reference proteome</keyword>
<organism evidence="2 3">
    <name type="scientific">Nelumbo nucifera</name>
    <name type="common">Sacred lotus</name>
    <dbReference type="NCBI Taxonomy" id="4432"/>
    <lineage>
        <taxon>Eukaryota</taxon>
        <taxon>Viridiplantae</taxon>
        <taxon>Streptophyta</taxon>
        <taxon>Embryophyta</taxon>
        <taxon>Tracheophyta</taxon>
        <taxon>Spermatophyta</taxon>
        <taxon>Magnoliopsida</taxon>
        <taxon>Proteales</taxon>
        <taxon>Nelumbonaceae</taxon>
        <taxon>Nelumbo</taxon>
    </lineage>
</organism>
<reference evidence="2 3" key="1">
    <citation type="journal article" date="2020" name="Mol. Biol. Evol.">
        <title>Distinct Expression and Methylation Patterns for Genes with Different Fates following a Single Whole-Genome Duplication in Flowering Plants.</title>
        <authorList>
            <person name="Shi T."/>
            <person name="Rahmani R.S."/>
            <person name="Gugger P.F."/>
            <person name="Wang M."/>
            <person name="Li H."/>
            <person name="Zhang Y."/>
            <person name="Li Z."/>
            <person name="Wang Q."/>
            <person name="Van de Peer Y."/>
            <person name="Marchal K."/>
            <person name="Chen J."/>
        </authorList>
    </citation>
    <scope>NUCLEOTIDE SEQUENCE [LARGE SCALE GENOMIC DNA]</scope>
    <source>
        <tissue evidence="2">Leaf</tissue>
    </source>
</reference>
<proteinExistence type="predicted"/>